<keyword evidence="4" id="KW-1185">Reference proteome</keyword>
<protein>
    <submittedName>
        <fullName evidence="3">Uncharacterized protein</fullName>
    </submittedName>
</protein>
<feature type="region of interest" description="Disordered" evidence="1">
    <location>
        <begin position="1"/>
        <end position="49"/>
    </location>
</feature>
<evidence type="ECO:0000256" key="1">
    <source>
        <dbReference type="SAM" id="MobiDB-lite"/>
    </source>
</evidence>
<feature type="transmembrane region" description="Helical" evidence="2">
    <location>
        <begin position="51"/>
        <end position="71"/>
    </location>
</feature>
<organism evidence="3 4">
    <name type="scientific">Lithohypha guttulata</name>
    <dbReference type="NCBI Taxonomy" id="1690604"/>
    <lineage>
        <taxon>Eukaryota</taxon>
        <taxon>Fungi</taxon>
        <taxon>Dikarya</taxon>
        <taxon>Ascomycota</taxon>
        <taxon>Pezizomycotina</taxon>
        <taxon>Eurotiomycetes</taxon>
        <taxon>Chaetothyriomycetidae</taxon>
        <taxon>Chaetothyriales</taxon>
        <taxon>Trichomeriaceae</taxon>
        <taxon>Lithohypha</taxon>
    </lineage>
</organism>
<sequence length="121" mass="13168">MQSAIFRRSALAASRARLPKQTSQPARRSYADTHNEGKGDYQKPPASSGSSYIPIMAAAAFVIVIPSYYIFSSDKPAGSEQAAIKELRREKGGAHGEYHDPRDSGVKTLGQKKAKEEKEGK</sequence>
<comment type="caution">
    <text evidence="3">The sequence shown here is derived from an EMBL/GenBank/DDBJ whole genome shotgun (WGS) entry which is preliminary data.</text>
</comment>
<name>A0ABR0JZ38_9EURO</name>
<reference evidence="3 4" key="1">
    <citation type="submission" date="2023-08" db="EMBL/GenBank/DDBJ databases">
        <title>Black Yeasts Isolated from many extreme environments.</title>
        <authorList>
            <person name="Coleine C."/>
            <person name="Stajich J.E."/>
            <person name="Selbmann L."/>
        </authorList>
    </citation>
    <scope>NUCLEOTIDE SEQUENCE [LARGE SCALE GENOMIC DNA]</scope>
    <source>
        <strain evidence="3 4">CCFEE 5885</strain>
    </source>
</reference>
<dbReference type="EMBL" id="JAVRRG010000165">
    <property type="protein sequence ID" value="KAK5079903.1"/>
    <property type="molecule type" value="Genomic_DNA"/>
</dbReference>
<proteinExistence type="predicted"/>
<keyword evidence="2" id="KW-0812">Transmembrane</keyword>
<accession>A0ABR0JZ38</accession>
<gene>
    <name evidence="3" type="ORF">LTR24_008837</name>
</gene>
<keyword evidence="2" id="KW-1133">Transmembrane helix</keyword>
<feature type="compositionally biased region" description="Low complexity" evidence="1">
    <location>
        <begin position="7"/>
        <end position="16"/>
    </location>
</feature>
<evidence type="ECO:0000313" key="3">
    <source>
        <dbReference type="EMBL" id="KAK5079903.1"/>
    </source>
</evidence>
<evidence type="ECO:0000256" key="2">
    <source>
        <dbReference type="SAM" id="Phobius"/>
    </source>
</evidence>
<evidence type="ECO:0000313" key="4">
    <source>
        <dbReference type="Proteomes" id="UP001345013"/>
    </source>
</evidence>
<feature type="region of interest" description="Disordered" evidence="1">
    <location>
        <begin position="73"/>
        <end position="121"/>
    </location>
</feature>
<feature type="compositionally biased region" description="Basic and acidic residues" evidence="1">
    <location>
        <begin position="83"/>
        <end position="105"/>
    </location>
</feature>
<keyword evidence="2" id="KW-0472">Membrane</keyword>
<feature type="compositionally biased region" description="Basic and acidic residues" evidence="1">
    <location>
        <begin position="29"/>
        <end position="41"/>
    </location>
</feature>
<dbReference type="Proteomes" id="UP001345013">
    <property type="component" value="Unassembled WGS sequence"/>
</dbReference>